<name>A0A2J9PMU9_9LACT</name>
<evidence type="ECO:0000256" key="4">
    <source>
        <dbReference type="ARBA" id="ARBA00022801"/>
    </source>
</evidence>
<evidence type="ECO:0000256" key="3">
    <source>
        <dbReference type="ARBA" id="ARBA00022487"/>
    </source>
</evidence>
<feature type="active site" description="Charge relay system" evidence="7">
    <location>
        <position position="256"/>
    </location>
</feature>
<reference evidence="10" key="1">
    <citation type="submission" date="2017-12" db="EMBL/GenBank/DDBJ databases">
        <title>FDA dAtabase for Regulatory Grade micrObial Sequences (FDA-ARGOS): Supporting development and validation of Infectious Disease Dx tests.</title>
        <authorList>
            <person name="Hoffmann M."/>
            <person name="Allard M."/>
            <person name="Evans P."/>
            <person name="Brown E."/>
            <person name="Tallon L."/>
            <person name="Sadzewicz L."/>
            <person name="Sengamalay N."/>
            <person name="Ott S."/>
            <person name="Godinez A."/>
            <person name="Nagaraj S."/>
            <person name="Vavikolanu K."/>
            <person name="Aluvathingal J."/>
            <person name="Nadendla S."/>
            <person name="Sichtig H."/>
        </authorList>
    </citation>
    <scope>NUCLEOTIDE SEQUENCE [LARGE SCALE GENOMIC DNA]</scope>
    <source>
        <strain evidence="10">FDAARGOS_249</strain>
    </source>
</reference>
<dbReference type="Pfam" id="PF00756">
    <property type="entry name" value="Esterase"/>
    <property type="match status" value="1"/>
</dbReference>
<evidence type="ECO:0000256" key="5">
    <source>
        <dbReference type="ARBA" id="ARBA00047590"/>
    </source>
</evidence>
<dbReference type="GO" id="GO:0052689">
    <property type="term" value="F:carboxylic ester hydrolase activity"/>
    <property type="evidence" value="ECO:0007669"/>
    <property type="project" value="UniProtKB-KW"/>
</dbReference>
<evidence type="ECO:0000313" key="9">
    <source>
        <dbReference type="EMBL" id="PNL91662.1"/>
    </source>
</evidence>
<keyword evidence="3 8" id="KW-0719">Serine esterase</keyword>
<dbReference type="Proteomes" id="UP000192813">
    <property type="component" value="Unassembled WGS sequence"/>
</dbReference>
<dbReference type="PANTHER" id="PTHR10061">
    <property type="entry name" value="S-FORMYLGLUTATHIONE HYDROLASE"/>
    <property type="match status" value="1"/>
</dbReference>
<dbReference type="GO" id="GO:0018738">
    <property type="term" value="F:S-formylglutathione hydrolase activity"/>
    <property type="evidence" value="ECO:0007669"/>
    <property type="project" value="UniProtKB-UniRule"/>
</dbReference>
<feature type="active site" description="Charge relay system" evidence="7">
    <location>
        <position position="223"/>
    </location>
</feature>
<organism evidence="9 10">
    <name type="scientific">Aerococcus viridans</name>
    <dbReference type="NCBI Taxonomy" id="1377"/>
    <lineage>
        <taxon>Bacteria</taxon>
        <taxon>Bacillati</taxon>
        <taxon>Bacillota</taxon>
        <taxon>Bacilli</taxon>
        <taxon>Lactobacillales</taxon>
        <taxon>Aerococcaceae</taxon>
        <taxon>Aerococcus</taxon>
    </lineage>
</organism>
<dbReference type="GO" id="GO:0046294">
    <property type="term" value="P:formaldehyde catabolic process"/>
    <property type="evidence" value="ECO:0007669"/>
    <property type="project" value="InterPro"/>
</dbReference>
<evidence type="ECO:0000256" key="6">
    <source>
        <dbReference type="NCBIfam" id="TIGR02821"/>
    </source>
</evidence>
<comment type="similarity">
    <text evidence="1 8">Belongs to the esterase D family.</text>
</comment>
<evidence type="ECO:0000256" key="1">
    <source>
        <dbReference type="ARBA" id="ARBA00005622"/>
    </source>
</evidence>
<comment type="function">
    <text evidence="8">Serine hydrolase involved in the detoxification of formaldehyde.</text>
</comment>
<protein>
    <recommendedName>
        <fullName evidence="2 6">S-formylglutathione hydrolase</fullName>
        <ecNumber evidence="2 6">3.1.2.12</ecNumber>
    </recommendedName>
</protein>
<dbReference type="EMBL" id="NBTM02000001">
    <property type="protein sequence ID" value="PNL91662.1"/>
    <property type="molecule type" value="Genomic_DNA"/>
</dbReference>
<evidence type="ECO:0000256" key="8">
    <source>
        <dbReference type="RuleBase" id="RU363068"/>
    </source>
</evidence>
<dbReference type="GO" id="GO:0005829">
    <property type="term" value="C:cytosol"/>
    <property type="evidence" value="ECO:0007669"/>
    <property type="project" value="TreeGrafter"/>
</dbReference>
<dbReference type="RefSeq" id="WP_083068803.1">
    <property type="nucleotide sequence ID" value="NZ_JALXKY010000004.1"/>
</dbReference>
<dbReference type="SUPFAM" id="SSF53474">
    <property type="entry name" value="alpha/beta-Hydrolases"/>
    <property type="match status" value="1"/>
</dbReference>
<keyword evidence="4 8" id="KW-0378">Hydrolase</keyword>
<proteinExistence type="inferred from homology"/>
<comment type="catalytic activity">
    <reaction evidence="5 8">
        <text>S-formylglutathione + H2O = formate + glutathione + H(+)</text>
        <dbReference type="Rhea" id="RHEA:14961"/>
        <dbReference type="ChEBI" id="CHEBI:15377"/>
        <dbReference type="ChEBI" id="CHEBI:15378"/>
        <dbReference type="ChEBI" id="CHEBI:15740"/>
        <dbReference type="ChEBI" id="CHEBI:57688"/>
        <dbReference type="ChEBI" id="CHEBI:57925"/>
        <dbReference type="EC" id="3.1.2.12"/>
    </reaction>
</comment>
<dbReference type="AlphaFoldDB" id="A0A2J9PMU9"/>
<dbReference type="Gene3D" id="3.40.50.1820">
    <property type="entry name" value="alpha/beta hydrolase"/>
    <property type="match status" value="1"/>
</dbReference>
<dbReference type="EC" id="3.1.2.12" evidence="2 6"/>
<evidence type="ECO:0000256" key="2">
    <source>
        <dbReference type="ARBA" id="ARBA00012479"/>
    </source>
</evidence>
<dbReference type="InterPro" id="IPR029058">
    <property type="entry name" value="AB_hydrolase_fold"/>
</dbReference>
<dbReference type="PANTHER" id="PTHR10061:SF0">
    <property type="entry name" value="S-FORMYLGLUTATHIONE HYDROLASE"/>
    <property type="match status" value="1"/>
</dbReference>
<sequence>MTLEMIASNRVYGGEHRKYRHFSKTLQCDMTFSLFLPSNEEGQEIPLVWFLSGLTCTDDNFSQKSGFQRLAEQHQVAVLIPDTSPRGEDIADDDAYDLGQGAGFYLNATQEPWANHYKMYDYLVDELGQIAADLIPHYAGQESIMGHSMGGHGALVIGLKNTDRFKAISAFAPILNPSQVPWGIKAFTTYLGEDEEAWKEWDATELIKDGDAPSILITQGSQDEFYPEQLDESHFLKNAKENGQAVNYQKVEGYDHSYYFIATFLEEHFAFHKQHLK</sequence>
<comment type="caution">
    <text evidence="9">The sequence shown here is derived from an EMBL/GenBank/DDBJ whole genome shotgun (WGS) entry which is preliminary data.</text>
</comment>
<dbReference type="InterPro" id="IPR000801">
    <property type="entry name" value="Esterase-like"/>
</dbReference>
<feature type="active site" description="Charge relay system" evidence="7">
    <location>
        <position position="148"/>
    </location>
</feature>
<dbReference type="InterPro" id="IPR014186">
    <property type="entry name" value="S-formylglutathione_hydrol"/>
</dbReference>
<gene>
    <name evidence="9" type="primary">fghA</name>
    <name evidence="9" type="ORF">A6J77_005275</name>
</gene>
<dbReference type="FunFam" id="3.40.50.1820:FF:000002">
    <property type="entry name" value="S-formylglutathione hydrolase"/>
    <property type="match status" value="1"/>
</dbReference>
<evidence type="ECO:0000256" key="7">
    <source>
        <dbReference type="PIRSR" id="PIRSR614186-1"/>
    </source>
</evidence>
<evidence type="ECO:0000313" key="10">
    <source>
        <dbReference type="Proteomes" id="UP000192813"/>
    </source>
</evidence>
<dbReference type="NCBIfam" id="TIGR02821">
    <property type="entry name" value="fghA_ester_D"/>
    <property type="match status" value="1"/>
</dbReference>
<accession>A0A2J9PMU9</accession>